<gene>
    <name evidence="2" type="ORF">V8G54_017025</name>
</gene>
<reference evidence="2 3" key="1">
    <citation type="journal article" date="2023" name="Life. Sci Alliance">
        <title>Evolutionary insights into 3D genome organization and epigenetic landscape of Vigna mungo.</title>
        <authorList>
            <person name="Junaid A."/>
            <person name="Singh B."/>
            <person name="Bhatia S."/>
        </authorList>
    </citation>
    <scope>NUCLEOTIDE SEQUENCE [LARGE SCALE GENOMIC DNA]</scope>
    <source>
        <strain evidence="2">Urdbean</strain>
    </source>
</reference>
<evidence type="ECO:0000313" key="2">
    <source>
        <dbReference type="EMBL" id="WVZ12495.1"/>
    </source>
</evidence>
<keyword evidence="3" id="KW-1185">Reference proteome</keyword>
<dbReference type="EMBL" id="CP144696">
    <property type="protein sequence ID" value="WVZ12495.1"/>
    <property type="molecule type" value="Genomic_DNA"/>
</dbReference>
<dbReference type="Proteomes" id="UP001374535">
    <property type="component" value="Chromosome 5"/>
</dbReference>
<name>A0AAQ3NL71_VIGMU</name>
<feature type="region of interest" description="Disordered" evidence="1">
    <location>
        <begin position="33"/>
        <end position="59"/>
    </location>
</feature>
<evidence type="ECO:0000256" key="1">
    <source>
        <dbReference type="SAM" id="MobiDB-lite"/>
    </source>
</evidence>
<organism evidence="2 3">
    <name type="scientific">Vigna mungo</name>
    <name type="common">Black gram</name>
    <name type="synonym">Phaseolus mungo</name>
    <dbReference type="NCBI Taxonomy" id="3915"/>
    <lineage>
        <taxon>Eukaryota</taxon>
        <taxon>Viridiplantae</taxon>
        <taxon>Streptophyta</taxon>
        <taxon>Embryophyta</taxon>
        <taxon>Tracheophyta</taxon>
        <taxon>Spermatophyta</taxon>
        <taxon>Magnoliopsida</taxon>
        <taxon>eudicotyledons</taxon>
        <taxon>Gunneridae</taxon>
        <taxon>Pentapetalae</taxon>
        <taxon>rosids</taxon>
        <taxon>fabids</taxon>
        <taxon>Fabales</taxon>
        <taxon>Fabaceae</taxon>
        <taxon>Papilionoideae</taxon>
        <taxon>50 kb inversion clade</taxon>
        <taxon>NPAAA clade</taxon>
        <taxon>indigoferoid/millettioid clade</taxon>
        <taxon>Phaseoleae</taxon>
        <taxon>Vigna</taxon>
    </lineage>
</organism>
<accession>A0AAQ3NL71</accession>
<dbReference type="AlphaFoldDB" id="A0AAQ3NL71"/>
<proteinExistence type="predicted"/>
<sequence length="136" mass="14095">MVVVVIAATANGGSATTGHLSLAFTLRLHPPESAISEPGRNPLEEVPREASAATANRSGSRYLTLHRRSGMSSGTVTAVIGVLLNNNVSPERRSRGSVFLGFDRSSSRCGVNGRDPGRVVDVGVGVPEALGVEFLG</sequence>
<protein>
    <submittedName>
        <fullName evidence="2">Uncharacterized protein</fullName>
    </submittedName>
</protein>
<evidence type="ECO:0000313" key="3">
    <source>
        <dbReference type="Proteomes" id="UP001374535"/>
    </source>
</evidence>